<dbReference type="Proteomes" id="UP001438707">
    <property type="component" value="Unassembled WGS sequence"/>
</dbReference>
<dbReference type="PANTHER" id="PTHR43080">
    <property type="entry name" value="CBS DOMAIN-CONTAINING PROTEIN CBSX3, MITOCHONDRIAL"/>
    <property type="match status" value="1"/>
</dbReference>
<keyword evidence="5" id="KW-1185">Reference proteome</keyword>
<accession>A0AAW1SB18</accession>
<dbReference type="Gene3D" id="3.10.580.10">
    <property type="entry name" value="CBS-domain"/>
    <property type="match status" value="1"/>
</dbReference>
<evidence type="ECO:0000256" key="1">
    <source>
        <dbReference type="ARBA" id="ARBA00023122"/>
    </source>
</evidence>
<proteinExistence type="predicted"/>
<dbReference type="AlphaFoldDB" id="A0AAW1SB18"/>
<dbReference type="SUPFAM" id="SSF54631">
    <property type="entry name" value="CBS-domain pair"/>
    <property type="match status" value="1"/>
</dbReference>
<evidence type="ECO:0000313" key="5">
    <source>
        <dbReference type="Proteomes" id="UP001438707"/>
    </source>
</evidence>
<dbReference type="InterPro" id="IPR000644">
    <property type="entry name" value="CBS_dom"/>
</dbReference>
<dbReference type="EMBL" id="JALJOS010000002">
    <property type="protein sequence ID" value="KAK9843271.1"/>
    <property type="molecule type" value="Genomic_DNA"/>
</dbReference>
<keyword evidence="1 2" id="KW-0129">CBS domain</keyword>
<gene>
    <name evidence="4" type="ORF">WJX74_009552</name>
</gene>
<dbReference type="PANTHER" id="PTHR43080:SF2">
    <property type="entry name" value="CBS DOMAIN-CONTAINING PROTEIN"/>
    <property type="match status" value="1"/>
</dbReference>
<feature type="domain" description="CBS" evidence="3">
    <location>
        <begin position="159"/>
        <end position="219"/>
    </location>
</feature>
<dbReference type="Pfam" id="PF00571">
    <property type="entry name" value="CBS"/>
    <property type="match status" value="1"/>
</dbReference>
<comment type="caution">
    <text evidence="4">The sequence shown here is derived from an EMBL/GenBank/DDBJ whole genome shotgun (WGS) entry which is preliminary data.</text>
</comment>
<reference evidence="4 5" key="1">
    <citation type="journal article" date="2024" name="Nat. Commun.">
        <title>Phylogenomics reveals the evolutionary origins of lichenization in chlorophyte algae.</title>
        <authorList>
            <person name="Puginier C."/>
            <person name="Libourel C."/>
            <person name="Otte J."/>
            <person name="Skaloud P."/>
            <person name="Haon M."/>
            <person name="Grisel S."/>
            <person name="Petersen M."/>
            <person name="Berrin J.G."/>
            <person name="Delaux P.M."/>
            <person name="Dal Grande F."/>
            <person name="Keller J."/>
        </authorList>
    </citation>
    <scope>NUCLEOTIDE SEQUENCE [LARGE SCALE GENOMIC DNA]</scope>
    <source>
        <strain evidence="4 5">SAG 2145</strain>
    </source>
</reference>
<dbReference type="InterPro" id="IPR051257">
    <property type="entry name" value="Diverse_CBS-Domain"/>
</dbReference>
<sequence length="231" mass="25223">MALRAGLNRLARVAANGSLAKGQAFLQPAAFAQPAACRIFSSEAELAEASFDQQPRKLGWGETSCGDVLVNKEHKHGAWLWCGMDSTVAEAVTKMAKARVGSLLVFDVTKLSIPSSSTEEPLGETDEDAVAGIVTERDYLTKVFVKGRKSDETLVEEIMTPKAQMQTCTPKHSVHHAMSLMVEQGFRHVPVVDPAQGAYMGMLSMRDVMVTLNAEHHEETDRLKDYIQGGY</sequence>
<evidence type="ECO:0000256" key="2">
    <source>
        <dbReference type="PROSITE-ProRule" id="PRU00703"/>
    </source>
</evidence>
<dbReference type="PROSITE" id="PS51371">
    <property type="entry name" value="CBS"/>
    <property type="match status" value="1"/>
</dbReference>
<dbReference type="InterPro" id="IPR046342">
    <property type="entry name" value="CBS_dom_sf"/>
</dbReference>
<dbReference type="SMART" id="SM00116">
    <property type="entry name" value="CBS"/>
    <property type="match status" value="2"/>
</dbReference>
<evidence type="ECO:0000313" key="4">
    <source>
        <dbReference type="EMBL" id="KAK9843271.1"/>
    </source>
</evidence>
<protein>
    <recommendedName>
        <fullName evidence="3">CBS domain-containing protein</fullName>
    </recommendedName>
</protein>
<name>A0AAW1SB18_9CHLO</name>
<evidence type="ECO:0000259" key="3">
    <source>
        <dbReference type="PROSITE" id="PS51371"/>
    </source>
</evidence>
<organism evidence="4 5">
    <name type="scientific">Apatococcus lobatus</name>
    <dbReference type="NCBI Taxonomy" id="904363"/>
    <lineage>
        <taxon>Eukaryota</taxon>
        <taxon>Viridiplantae</taxon>
        <taxon>Chlorophyta</taxon>
        <taxon>core chlorophytes</taxon>
        <taxon>Trebouxiophyceae</taxon>
        <taxon>Chlorellales</taxon>
        <taxon>Chlorellaceae</taxon>
        <taxon>Apatococcus</taxon>
    </lineage>
</organism>